<protein>
    <recommendedName>
        <fullName evidence="2">PH domain-containing protein</fullName>
    </recommendedName>
</protein>
<gene>
    <name evidence="3" type="ORF">GCM10007359_03200</name>
</gene>
<keyword evidence="1" id="KW-1133">Transmembrane helix</keyword>
<dbReference type="AlphaFoldDB" id="A0A917MSA2"/>
<dbReference type="InterPro" id="IPR057446">
    <property type="entry name" value="PH_bac"/>
</dbReference>
<dbReference type="EMBL" id="BMDC01000001">
    <property type="protein sequence ID" value="GGH57734.1"/>
    <property type="molecule type" value="Genomic_DNA"/>
</dbReference>
<keyword evidence="1" id="KW-0812">Transmembrane</keyword>
<name>A0A917MSA2_9MICC</name>
<evidence type="ECO:0000259" key="2">
    <source>
        <dbReference type="Pfam" id="PF25362"/>
    </source>
</evidence>
<organism evidence="3 4">
    <name type="scientific">Rothia aerolata</name>
    <dbReference type="NCBI Taxonomy" id="1812262"/>
    <lineage>
        <taxon>Bacteria</taxon>
        <taxon>Bacillati</taxon>
        <taxon>Actinomycetota</taxon>
        <taxon>Actinomycetes</taxon>
        <taxon>Micrococcales</taxon>
        <taxon>Micrococcaceae</taxon>
        <taxon>Rothia</taxon>
    </lineage>
</organism>
<sequence length="170" mass="18693">MDPKLATALISGVLIVIALALIVWGWNNRKKRQSDWGRLAEVPARYESIEPLAVFPGTYVATTSEGDWLDRIAVDSLGYKAVSHFFVFSDAVLIAREGSRDIWIPAEDLTGARTESGMSGKFVEKDGLVVVTWNFNGKAVDTGFRTRYAEDKGSLLEAIQTVSDQPLASR</sequence>
<keyword evidence="4" id="KW-1185">Reference proteome</keyword>
<dbReference type="Proteomes" id="UP000600171">
    <property type="component" value="Unassembled WGS sequence"/>
</dbReference>
<accession>A0A917MSA2</accession>
<proteinExistence type="predicted"/>
<evidence type="ECO:0000256" key="1">
    <source>
        <dbReference type="SAM" id="Phobius"/>
    </source>
</evidence>
<dbReference type="RefSeq" id="WP_188358593.1">
    <property type="nucleotide sequence ID" value="NZ_BMDC01000001.1"/>
</dbReference>
<feature type="domain" description="PH" evidence="2">
    <location>
        <begin position="38"/>
        <end position="159"/>
    </location>
</feature>
<keyword evidence="1" id="KW-0472">Membrane</keyword>
<comment type="caution">
    <text evidence="3">The sequence shown here is derived from an EMBL/GenBank/DDBJ whole genome shotgun (WGS) entry which is preliminary data.</text>
</comment>
<evidence type="ECO:0000313" key="3">
    <source>
        <dbReference type="EMBL" id="GGH57734.1"/>
    </source>
</evidence>
<feature type="transmembrane region" description="Helical" evidence="1">
    <location>
        <begin position="6"/>
        <end position="26"/>
    </location>
</feature>
<reference evidence="3 4" key="1">
    <citation type="journal article" date="2014" name="Int. J. Syst. Evol. Microbiol.">
        <title>Complete genome sequence of Corynebacterium casei LMG S-19264T (=DSM 44701T), isolated from a smear-ripened cheese.</title>
        <authorList>
            <consortium name="US DOE Joint Genome Institute (JGI-PGF)"/>
            <person name="Walter F."/>
            <person name="Albersmeier A."/>
            <person name="Kalinowski J."/>
            <person name="Ruckert C."/>
        </authorList>
    </citation>
    <scope>NUCLEOTIDE SEQUENCE [LARGE SCALE GENOMIC DNA]</scope>
    <source>
        <strain evidence="3 4">CCM 8669</strain>
    </source>
</reference>
<evidence type="ECO:0000313" key="4">
    <source>
        <dbReference type="Proteomes" id="UP000600171"/>
    </source>
</evidence>
<dbReference type="Pfam" id="PF25362">
    <property type="entry name" value="bPH_11"/>
    <property type="match status" value="1"/>
</dbReference>